<dbReference type="InterPro" id="IPR024096">
    <property type="entry name" value="NO_sig/Golgi_transp_ligand-bd"/>
</dbReference>
<evidence type="ECO:0000313" key="2">
    <source>
        <dbReference type="Proteomes" id="UP000001068"/>
    </source>
</evidence>
<dbReference type="Gene3D" id="3.30.1380.20">
    <property type="entry name" value="Trafficking protein particle complex subunit 3"/>
    <property type="match status" value="1"/>
</dbReference>
<reference evidence="2" key="1">
    <citation type="submission" date="2010-11" db="EMBL/GenBank/DDBJ databases">
        <title>The complete genome of Desulfurococcus mucosus DSM 2162.</title>
        <authorList>
            <consortium name="US DOE Joint Genome Institute (JGI-PGF)"/>
            <person name="Lucas S."/>
            <person name="Copeland A."/>
            <person name="Lapidus A."/>
            <person name="Bruce D."/>
            <person name="Goodwin L."/>
            <person name="Pitluck S."/>
            <person name="Kyrpides N."/>
            <person name="Mavromatis K."/>
            <person name="Pagani I."/>
            <person name="Ivanova N."/>
            <person name="Ovchinnikova G."/>
            <person name="Chertkov O."/>
            <person name="Held B."/>
            <person name="Brettin T."/>
            <person name="Detter J.C."/>
            <person name="Tapia R."/>
            <person name="Han C."/>
            <person name="Land M."/>
            <person name="Hauser L."/>
            <person name="Markowitz V."/>
            <person name="Cheng J.-F."/>
            <person name="Hugenholtz P."/>
            <person name="Woyke T."/>
            <person name="Wu D."/>
            <person name="Wirth R."/>
            <person name="Bilek Y."/>
            <person name="Hader T."/>
            <person name="Klenk H.-P."/>
            <person name="Eisen J.A."/>
        </authorList>
    </citation>
    <scope>NUCLEOTIDE SEQUENCE [LARGE SCALE GENOMIC DNA]</scope>
    <source>
        <strain evidence="2">ATCC 35584 / DSM 2162 / JCM 9187 / O7/1</strain>
    </source>
</reference>
<reference evidence="1 2" key="2">
    <citation type="journal article" date="2011" name="Stand. Genomic Sci.">
        <title>Complete genome sequence of Desulfurococcus mucosus type strain (O7/1).</title>
        <authorList>
            <person name="Wirth R."/>
            <person name="Chertkov O."/>
            <person name="Held B."/>
            <person name="Lapidus A."/>
            <person name="Nolan M."/>
            <person name="Lucas S."/>
            <person name="Hammon N."/>
            <person name="Deshpande S."/>
            <person name="Cheng J.F."/>
            <person name="Tapia R."/>
            <person name="Han C."/>
            <person name="Goodwin L."/>
            <person name="Pitluck S."/>
            <person name="Liolios K."/>
            <person name="Ioanna P."/>
            <person name="Ivanova N."/>
            <person name="Mavromatis K."/>
            <person name="Mikhailova N."/>
            <person name="Pati A."/>
            <person name="Chen A."/>
            <person name="Palaniappan K."/>
            <person name="Land M."/>
            <person name="Hauser L."/>
            <person name="Chang Y.J."/>
            <person name="Jeffries C.D."/>
            <person name="Bilek Y."/>
            <person name="Hader T."/>
            <person name="Rohde M."/>
            <person name="Spring S."/>
            <person name="Sikorski J."/>
            <person name="Goker M."/>
            <person name="Woyke T."/>
            <person name="Bristow J."/>
            <person name="Eisen J.A."/>
            <person name="Markowitz V."/>
            <person name="Hugenholtz P."/>
            <person name="Kyrpides N.C."/>
            <person name="Klenk H.P."/>
        </authorList>
    </citation>
    <scope>NUCLEOTIDE SEQUENCE [LARGE SCALE GENOMIC DNA]</scope>
    <source>
        <strain evidence="2">ATCC 35584 / DSM 2162 / JCM 9187 / O7/1</strain>
    </source>
</reference>
<organism evidence="1 2">
    <name type="scientific">Desulfurococcus mucosus (strain ATCC 35584 / DSM 2162 / JCM 9187 / O7/1)</name>
    <dbReference type="NCBI Taxonomy" id="765177"/>
    <lineage>
        <taxon>Archaea</taxon>
        <taxon>Thermoproteota</taxon>
        <taxon>Thermoprotei</taxon>
        <taxon>Desulfurococcales</taxon>
        <taxon>Desulfurococcaceae</taxon>
        <taxon>Desulfurococcus</taxon>
    </lineage>
</organism>
<dbReference type="SUPFAM" id="SSF111126">
    <property type="entry name" value="Ligand-binding domain in the NO signalling and Golgi transport"/>
    <property type="match status" value="1"/>
</dbReference>
<accession>E8R7X1</accession>
<evidence type="ECO:0008006" key="3">
    <source>
        <dbReference type="Google" id="ProtNLM"/>
    </source>
</evidence>
<protein>
    <recommendedName>
        <fullName evidence="3">ACT domain-containing protein</fullName>
    </recommendedName>
</protein>
<dbReference type="KEGG" id="dmu:Desmu_0278"/>
<dbReference type="HOGENOM" id="CLU_982185_0_0_2"/>
<dbReference type="AlphaFoldDB" id="E8R7X1"/>
<dbReference type="Proteomes" id="UP000001068">
    <property type="component" value="Chromosome"/>
</dbReference>
<dbReference type="EMBL" id="CP002363">
    <property type="protein sequence ID" value="ADV64597.1"/>
    <property type="molecule type" value="Genomic_DNA"/>
</dbReference>
<name>E8R7X1_DESM0</name>
<sequence length="288" mass="31695">MFGRGRRGEAPVIQVAYVPTGFLFRDRYFTLLDLIVRNGKGVVARISELILSRGLSIANITTPGLVTRDMDKGRLLILVEDCDDACGSSLAEALRKELRDIVLSVDHYTAFNSYVFLRNTILYFAHERAYVFTQGALKEGVREMYRQLSANPGLESQVHNVLRSLGKGIGVHLYVEWNGRVEDAGGFEKYVEQGLRFLEAVYSALGLGVVKASTSDYVNYRVEITDNWECSALREAGIQAPSSVTLGIIEGYLGKMLGRRVAASEEKHAGAPGEACVFTATALESLTD</sequence>
<keyword evidence="2" id="KW-1185">Reference proteome</keyword>
<dbReference type="eggNOG" id="arCOG01688">
    <property type="taxonomic scope" value="Archaea"/>
</dbReference>
<dbReference type="STRING" id="765177.Desmu_0278"/>
<gene>
    <name evidence="1" type="ordered locus">Desmu_0278</name>
</gene>
<evidence type="ECO:0000313" key="1">
    <source>
        <dbReference type="EMBL" id="ADV64597.1"/>
    </source>
</evidence>
<proteinExistence type="predicted"/>